<sequence length="229" mass="25448">MAIETTYFTGTTAEANYAEVSAWLTVNAAEYFDTIDVPSGAQEVSCKVGDVTALKLDWGTEYNTQRSFQINAKNGANINSNYQYFHDRCCWRYGYKTDSGIVICNGKTDNYQASIFISKNNNGELIFAALRPDNPNINSCSNWAEIIDFNSQASIKFNSSNQGDPATRHRINGVLPASMTALVPIVSDVETYCDKIMITPFSQYNNMCWGVIDVSGTKYVYNGVFALKE</sequence>
<organism evidence="1">
    <name type="scientific">Siphoviridae sp. ctXBp18</name>
    <dbReference type="NCBI Taxonomy" id="2825541"/>
    <lineage>
        <taxon>Viruses</taxon>
        <taxon>Duplodnaviria</taxon>
        <taxon>Heunggongvirae</taxon>
        <taxon>Uroviricota</taxon>
        <taxon>Caudoviricetes</taxon>
    </lineage>
</organism>
<evidence type="ECO:0000313" key="1">
    <source>
        <dbReference type="EMBL" id="DAE06843.1"/>
    </source>
</evidence>
<reference evidence="1" key="1">
    <citation type="journal article" date="2021" name="Proc. Natl. Acad. Sci. U.S.A.">
        <title>A Catalog of Tens of Thousands of Viruses from Human Metagenomes Reveals Hidden Associations with Chronic Diseases.</title>
        <authorList>
            <person name="Tisza M.J."/>
            <person name="Buck C.B."/>
        </authorList>
    </citation>
    <scope>NUCLEOTIDE SEQUENCE</scope>
    <source>
        <strain evidence="1">CtXBp18</strain>
    </source>
</reference>
<dbReference type="EMBL" id="BK015442">
    <property type="protein sequence ID" value="DAE06843.1"/>
    <property type="molecule type" value="Genomic_DNA"/>
</dbReference>
<proteinExistence type="predicted"/>
<name>A0A8S5PK40_9CAUD</name>
<protein>
    <submittedName>
        <fullName evidence="1">Uncharacterized protein</fullName>
    </submittedName>
</protein>
<accession>A0A8S5PK40</accession>